<dbReference type="GO" id="GO:0004721">
    <property type="term" value="F:phosphoprotein phosphatase activity"/>
    <property type="evidence" value="ECO:0007669"/>
    <property type="project" value="InterPro"/>
</dbReference>
<dbReference type="OrthoDB" id="449382at2759"/>
<dbReference type="Proteomes" id="UP000091956">
    <property type="component" value="Unassembled WGS sequence"/>
</dbReference>
<reference evidence="2 3" key="1">
    <citation type="submission" date="2016-03" db="EMBL/GenBank/DDBJ databases">
        <title>Comparative genomics of Pseudogymnoascus destructans, the fungus causing white-nose syndrome of bats.</title>
        <authorList>
            <person name="Palmer J.M."/>
            <person name="Drees K.P."/>
            <person name="Foster J.T."/>
            <person name="Lindner D.L."/>
        </authorList>
    </citation>
    <scope>NUCLEOTIDE SEQUENCE [LARGE SCALE GENOMIC DNA]</scope>
    <source>
        <strain evidence="2 3">UAMH 10579</strain>
    </source>
</reference>
<dbReference type="PROSITE" id="PS50056">
    <property type="entry name" value="TYR_PHOSPHATASE_2"/>
    <property type="match status" value="1"/>
</dbReference>
<dbReference type="InterPro" id="IPR000387">
    <property type="entry name" value="Tyr_Pase_dom"/>
</dbReference>
<dbReference type="InterPro" id="IPR026893">
    <property type="entry name" value="Tyr/Ser_Pase_IphP-type"/>
</dbReference>
<dbReference type="EMBL" id="KV460221">
    <property type="protein sequence ID" value="OBT97646.1"/>
    <property type="molecule type" value="Genomic_DNA"/>
</dbReference>
<evidence type="ECO:0000313" key="3">
    <source>
        <dbReference type="Proteomes" id="UP000091956"/>
    </source>
</evidence>
<dbReference type="PANTHER" id="PTHR31126:SF1">
    <property type="entry name" value="TYROSINE SPECIFIC PROTEIN PHOSPHATASES DOMAIN-CONTAINING PROTEIN"/>
    <property type="match status" value="1"/>
</dbReference>
<dbReference type="Gene3D" id="3.90.190.10">
    <property type="entry name" value="Protein tyrosine phosphatase superfamily"/>
    <property type="match status" value="1"/>
</dbReference>
<dbReference type="RefSeq" id="XP_018131379.1">
    <property type="nucleotide sequence ID" value="XM_018273941.1"/>
</dbReference>
<sequence length="274" mass="30396">MASHANENLDYDISELVRTDLREKLLPPIVAEILSSPPFVKISGVANVRDISRTRTAVNIRQGKLVVDVGVKTIFDLRKPSEREKYPGPEIPRAETVWLAYAKTPQKTDMKAFAKDDGGVSAFVDMYDDALKVLQPTFRAVFTHVRDQPNKPFLFHCTAGKDRTGVLAALILQLVGVPRDHITHDYLLSRVGTEPVRQSLSSSLQAGVNDRGSNPTHFSPGMLAFMSVKGTTITTFVESIESRFKEGIVGYLKTDLGFTEEDIEKMRVNLAPSH</sequence>
<proteinExistence type="predicted"/>
<protein>
    <recommendedName>
        <fullName evidence="1">Tyrosine specific protein phosphatases domain-containing protein</fullName>
    </recommendedName>
</protein>
<dbReference type="InterPro" id="IPR029021">
    <property type="entry name" value="Prot-tyrosine_phosphatase-like"/>
</dbReference>
<dbReference type="PROSITE" id="PS00383">
    <property type="entry name" value="TYR_PHOSPHATASE_1"/>
    <property type="match status" value="1"/>
</dbReference>
<evidence type="ECO:0000259" key="1">
    <source>
        <dbReference type="PROSITE" id="PS50056"/>
    </source>
</evidence>
<evidence type="ECO:0000313" key="2">
    <source>
        <dbReference type="EMBL" id="OBT97646.1"/>
    </source>
</evidence>
<feature type="domain" description="Tyrosine specific protein phosphatases" evidence="1">
    <location>
        <begin position="128"/>
        <end position="172"/>
    </location>
</feature>
<dbReference type="AlphaFoldDB" id="A0A1B8GP65"/>
<dbReference type="GeneID" id="28837853"/>
<organism evidence="2 3">
    <name type="scientific">Pseudogymnoascus verrucosus</name>
    <dbReference type="NCBI Taxonomy" id="342668"/>
    <lineage>
        <taxon>Eukaryota</taxon>
        <taxon>Fungi</taxon>
        <taxon>Dikarya</taxon>
        <taxon>Ascomycota</taxon>
        <taxon>Pezizomycotina</taxon>
        <taxon>Leotiomycetes</taxon>
        <taxon>Thelebolales</taxon>
        <taxon>Thelebolaceae</taxon>
        <taxon>Pseudogymnoascus</taxon>
    </lineage>
</organism>
<dbReference type="InterPro" id="IPR016130">
    <property type="entry name" value="Tyr_Pase_AS"/>
</dbReference>
<dbReference type="SUPFAM" id="SSF52799">
    <property type="entry name" value="(Phosphotyrosine protein) phosphatases II"/>
    <property type="match status" value="1"/>
</dbReference>
<keyword evidence="3" id="KW-1185">Reference proteome</keyword>
<reference evidence="3" key="2">
    <citation type="journal article" date="2018" name="Nat. Commun.">
        <title>Extreme sensitivity to ultraviolet light in the fungal pathogen causing white-nose syndrome of bats.</title>
        <authorList>
            <person name="Palmer J.M."/>
            <person name="Drees K.P."/>
            <person name="Foster J.T."/>
            <person name="Lindner D.L."/>
        </authorList>
    </citation>
    <scope>NUCLEOTIDE SEQUENCE [LARGE SCALE GENOMIC DNA]</scope>
    <source>
        <strain evidence="3">UAMH 10579</strain>
    </source>
</reference>
<accession>A0A1B8GP65</accession>
<gene>
    <name evidence="2" type="ORF">VE01_04467</name>
</gene>
<dbReference type="Pfam" id="PF13350">
    <property type="entry name" value="Y_phosphatase3"/>
    <property type="match status" value="1"/>
</dbReference>
<name>A0A1B8GP65_9PEZI</name>
<dbReference type="PANTHER" id="PTHR31126">
    <property type="entry name" value="TYROSINE-PROTEIN PHOSPHATASE"/>
    <property type="match status" value="1"/>
</dbReference>